<dbReference type="EMBL" id="CM020618">
    <property type="protein sequence ID" value="KAK1862307.1"/>
    <property type="molecule type" value="Genomic_DNA"/>
</dbReference>
<evidence type="ECO:0000313" key="2">
    <source>
        <dbReference type="Proteomes" id="UP000798662"/>
    </source>
</evidence>
<keyword evidence="2" id="KW-1185">Reference proteome</keyword>
<protein>
    <submittedName>
        <fullName evidence="1">Uncharacterized protein</fullName>
    </submittedName>
</protein>
<gene>
    <name evidence="1" type="ORF">I4F81_004881</name>
</gene>
<organism evidence="1 2">
    <name type="scientific">Pyropia yezoensis</name>
    <name type="common">Susabi-nori</name>
    <name type="synonym">Porphyra yezoensis</name>
    <dbReference type="NCBI Taxonomy" id="2788"/>
    <lineage>
        <taxon>Eukaryota</taxon>
        <taxon>Rhodophyta</taxon>
        <taxon>Bangiophyceae</taxon>
        <taxon>Bangiales</taxon>
        <taxon>Bangiaceae</taxon>
        <taxon>Pyropia</taxon>
    </lineage>
</organism>
<dbReference type="Proteomes" id="UP000798662">
    <property type="component" value="Chromosome 1"/>
</dbReference>
<reference evidence="1" key="1">
    <citation type="submission" date="2019-11" db="EMBL/GenBank/DDBJ databases">
        <title>Nori genome reveals adaptations in red seaweeds to the harsh intertidal environment.</title>
        <authorList>
            <person name="Wang D."/>
            <person name="Mao Y."/>
        </authorList>
    </citation>
    <scope>NUCLEOTIDE SEQUENCE</scope>
    <source>
        <tissue evidence="1">Gametophyte</tissue>
    </source>
</reference>
<sequence length="110" mass="11243">MAFVAAAAPLGRPSHCGTALTTRPPAAATPAAAATTRMATPPLNPEGEKDKVSSYTLVTGAKVGLCRCYKSKDFPLCNGAHAGYNKKTGDNLGPIEVVSTPDVPATMGRD</sequence>
<comment type="caution">
    <text evidence="1">The sequence shown here is derived from an EMBL/GenBank/DDBJ whole genome shotgun (WGS) entry which is preliminary data.</text>
</comment>
<evidence type="ECO:0000313" key="1">
    <source>
        <dbReference type="EMBL" id="KAK1862307.1"/>
    </source>
</evidence>
<accession>A0ACC3BWL9</accession>
<name>A0ACC3BWL9_PYRYE</name>
<proteinExistence type="predicted"/>